<gene>
    <name evidence="2" type="ORF">K239x_18350</name>
</gene>
<dbReference type="Proteomes" id="UP000319817">
    <property type="component" value="Chromosome"/>
</dbReference>
<dbReference type="InterPro" id="IPR018247">
    <property type="entry name" value="EF_Hand_1_Ca_BS"/>
</dbReference>
<evidence type="ECO:0008006" key="4">
    <source>
        <dbReference type="Google" id="ProtNLM"/>
    </source>
</evidence>
<sequence>MPSDGSLSVAKIRKTILFSVLLVGGVALAYDHLVARPAVAAAYDQITQESRKLNGQAGETFSNDDVRKLLGKEPAEEFRDGLEYVEVYDFSGGLPGCPHRLYAVFKTIGSSKLFYRHAKFKFESRYEVSPIADSFVPFHTVKEYAEYDAARRRYEEETREQREEYFRAHGATQSYDREFFTTMFALHDYDGDGELNQDEMPPFIQQQIVYFDLDGSLTVSLDELDERLTGLKAELSGQQAGGFDVETVNQKESDSATSAPADAEIGV</sequence>
<name>A0A517NRX4_9BACT</name>
<dbReference type="OrthoDB" id="290286at2"/>
<dbReference type="SUPFAM" id="SSF47473">
    <property type="entry name" value="EF-hand"/>
    <property type="match status" value="1"/>
</dbReference>
<accession>A0A517NRX4</accession>
<evidence type="ECO:0000313" key="3">
    <source>
        <dbReference type="Proteomes" id="UP000319817"/>
    </source>
</evidence>
<evidence type="ECO:0000256" key="1">
    <source>
        <dbReference type="SAM" id="MobiDB-lite"/>
    </source>
</evidence>
<dbReference type="AlphaFoldDB" id="A0A517NRX4"/>
<protein>
    <recommendedName>
        <fullName evidence="4">EF hand</fullName>
    </recommendedName>
</protein>
<dbReference type="RefSeq" id="WP_145417447.1">
    <property type="nucleotide sequence ID" value="NZ_CP036526.1"/>
</dbReference>
<organism evidence="2 3">
    <name type="scientific">Stieleria marina</name>
    <dbReference type="NCBI Taxonomy" id="1930275"/>
    <lineage>
        <taxon>Bacteria</taxon>
        <taxon>Pseudomonadati</taxon>
        <taxon>Planctomycetota</taxon>
        <taxon>Planctomycetia</taxon>
        <taxon>Pirellulales</taxon>
        <taxon>Pirellulaceae</taxon>
        <taxon>Stieleria</taxon>
    </lineage>
</organism>
<keyword evidence="3" id="KW-1185">Reference proteome</keyword>
<dbReference type="EMBL" id="CP036526">
    <property type="protein sequence ID" value="QDT09882.1"/>
    <property type="molecule type" value="Genomic_DNA"/>
</dbReference>
<dbReference type="PROSITE" id="PS00018">
    <property type="entry name" value="EF_HAND_1"/>
    <property type="match status" value="1"/>
</dbReference>
<proteinExistence type="predicted"/>
<feature type="region of interest" description="Disordered" evidence="1">
    <location>
        <begin position="243"/>
        <end position="267"/>
    </location>
</feature>
<dbReference type="InterPro" id="IPR011992">
    <property type="entry name" value="EF-hand-dom_pair"/>
</dbReference>
<reference evidence="2 3" key="1">
    <citation type="submission" date="2019-02" db="EMBL/GenBank/DDBJ databases">
        <title>Deep-cultivation of Planctomycetes and their phenomic and genomic characterization uncovers novel biology.</title>
        <authorList>
            <person name="Wiegand S."/>
            <person name="Jogler M."/>
            <person name="Boedeker C."/>
            <person name="Pinto D."/>
            <person name="Vollmers J."/>
            <person name="Rivas-Marin E."/>
            <person name="Kohn T."/>
            <person name="Peeters S.H."/>
            <person name="Heuer A."/>
            <person name="Rast P."/>
            <person name="Oberbeckmann S."/>
            <person name="Bunk B."/>
            <person name="Jeske O."/>
            <person name="Meyerdierks A."/>
            <person name="Storesund J.E."/>
            <person name="Kallscheuer N."/>
            <person name="Luecker S."/>
            <person name="Lage O.M."/>
            <person name="Pohl T."/>
            <person name="Merkel B.J."/>
            <person name="Hornburger P."/>
            <person name="Mueller R.-W."/>
            <person name="Bruemmer F."/>
            <person name="Labrenz M."/>
            <person name="Spormann A.M."/>
            <person name="Op den Camp H."/>
            <person name="Overmann J."/>
            <person name="Amann R."/>
            <person name="Jetten M.S.M."/>
            <person name="Mascher T."/>
            <person name="Medema M.H."/>
            <person name="Devos D.P."/>
            <person name="Kaster A.-K."/>
            <person name="Ovreas L."/>
            <person name="Rohde M."/>
            <person name="Galperin M.Y."/>
            <person name="Jogler C."/>
        </authorList>
    </citation>
    <scope>NUCLEOTIDE SEQUENCE [LARGE SCALE GENOMIC DNA]</scope>
    <source>
        <strain evidence="2 3">K23_9</strain>
    </source>
</reference>
<evidence type="ECO:0000313" key="2">
    <source>
        <dbReference type="EMBL" id="QDT09882.1"/>
    </source>
</evidence>